<evidence type="ECO:0000256" key="1">
    <source>
        <dbReference type="SAM" id="SignalP"/>
    </source>
</evidence>
<feature type="chain" id="PRO_5028908996" evidence="1">
    <location>
        <begin position="18"/>
        <end position="89"/>
    </location>
</feature>
<dbReference type="AlphaFoldDB" id="A0A7E5W4H4"/>
<dbReference type="GeneID" id="113499288"/>
<evidence type="ECO:0000313" key="3">
    <source>
        <dbReference type="RefSeq" id="XP_026735510.1"/>
    </source>
</evidence>
<reference evidence="3" key="1">
    <citation type="submission" date="2025-08" db="UniProtKB">
        <authorList>
            <consortium name="RefSeq"/>
        </authorList>
    </citation>
    <scope>IDENTIFICATION</scope>
</reference>
<dbReference type="Proteomes" id="UP000322000">
    <property type="component" value="Chromosome 12"/>
</dbReference>
<sequence length="89" mass="10352">MFLLILLVLSSPDWTQQHLTYPVDYCKLAAVCIHDNRMVCATTEDGCSRRTFIDQCDMYEYNCDFGARYRKYTGVQTATCKGKQDFRCN</sequence>
<protein>
    <submittedName>
        <fullName evidence="3">Uncharacterized protein LOC113499288 isoform X2</fullName>
    </submittedName>
</protein>
<feature type="signal peptide" evidence="1">
    <location>
        <begin position="1"/>
        <end position="17"/>
    </location>
</feature>
<keyword evidence="2" id="KW-1185">Reference proteome</keyword>
<name>A0A7E5W4H4_TRINI</name>
<gene>
    <name evidence="3" type="primary">LOC113499288</name>
</gene>
<accession>A0A7E5W4H4</accession>
<proteinExistence type="predicted"/>
<keyword evidence="1" id="KW-0732">Signal</keyword>
<evidence type="ECO:0000313" key="2">
    <source>
        <dbReference type="Proteomes" id="UP000322000"/>
    </source>
</evidence>
<dbReference type="RefSeq" id="XP_026735510.1">
    <property type="nucleotide sequence ID" value="XM_026879709.1"/>
</dbReference>
<organism evidence="2 3">
    <name type="scientific">Trichoplusia ni</name>
    <name type="common">Cabbage looper</name>
    <dbReference type="NCBI Taxonomy" id="7111"/>
    <lineage>
        <taxon>Eukaryota</taxon>
        <taxon>Metazoa</taxon>
        <taxon>Ecdysozoa</taxon>
        <taxon>Arthropoda</taxon>
        <taxon>Hexapoda</taxon>
        <taxon>Insecta</taxon>
        <taxon>Pterygota</taxon>
        <taxon>Neoptera</taxon>
        <taxon>Endopterygota</taxon>
        <taxon>Lepidoptera</taxon>
        <taxon>Glossata</taxon>
        <taxon>Ditrysia</taxon>
        <taxon>Noctuoidea</taxon>
        <taxon>Noctuidae</taxon>
        <taxon>Plusiinae</taxon>
        <taxon>Trichoplusia</taxon>
    </lineage>
</organism>